<evidence type="ECO:0000256" key="3">
    <source>
        <dbReference type="ARBA" id="ARBA00023004"/>
    </source>
</evidence>
<keyword evidence="3 4" id="KW-0408">Iron</keyword>
<feature type="domain" description="Hemerythrin-like" evidence="5">
    <location>
        <begin position="19"/>
        <end position="118"/>
    </location>
</feature>
<protein>
    <submittedName>
        <fullName evidence="6">Hemerythrin</fullName>
    </submittedName>
</protein>
<feature type="binding site" evidence="4">
    <location>
        <position position="112"/>
    </location>
    <ligand>
        <name>Fe cation</name>
        <dbReference type="ChEBI" id="CHEBI:24875"/>
        <label>2</label>
    </ligand>
</feature>
<evidence type="ECO:0000256" key="2">
    <source>
        <dbReference type="ARBA" id="ARBA00022723"/>
    </source>
</evidence>
<dbReference type="CDD" id="cd12107">
    <property type="entry name" value="Hemerythrin"/>
    <property type="match status" value="1"/>
</dbReference>
<evidence type="ECO:0000313" key="6">
    <source>
        <dbReference type="EMBL" id="AQV13660.1"/>
    </source>
</evidence>
<dbReference type="NCBIfam" id="TIGR02481">
    <property type="entry name" value="hemeryth_dom"/>
    <property type="match status" value="1"/>
</dbReference>
<dbReference type="InterPro" id="IPR035938">
    <property type="entry name" value="Hemerythrin-like_sf"/>
</dbReference>
<feature type="binding site" evidence="4">
    <location>
        <position position="112"/>
    </location>
    <ligand>
        <name>Fe cation</name>
        <dbReference type="ChEBI" id="CHEBI:24875"/>
        <label>1</label>
    </ligand>
</feature>
<keyword evidence="2 4" id="KW-0479">Metal-binding</keyword>
<evidence type="ECO:0000256" key="4">
    <source>
        <dbReference type="PIRSR" id="PIRSR002033-1"/>
    </source>
</evidence>
<organism evidence="6">
    <name type="scientific">Halosydna brevisetosa</name>
    <name type="common">Eighteen-scaled worm</name>
    <dbReference type="NCBI Taxonomy" id="328596"/>
    <lineage>
        <taxon>Eukaryota</taxon>
        <taxon>Metazoa</taxon>
        <taxon>Spiralia</taxon>
        <taxon>Lophotrochozoa</taxon>
        <taxon>Annelida</taxon>
        <taxon>Polychaeta</taxon>
        <taxon>Errantia</taxon>
        <taxon>Phyllodocida</taxon>
        <taxon>Polynoidae</taxon>
        <taxon>Halosydna</taxon>
    </lineage>
</organism>
<name>A0A1S6QCZ8_HALBR</name>
<reference evidence="6" key="1">
    <citation type="submission" date="2016-10" db="EMBL/GenBank/DDBJ databases">
        <title>Discovery and evolution of novel hemerythrin genes in annelid worms.</title>
        <authorList>
            <person name="Costa-Paiva E.M."/>
            <person name="Whelan N.V."/>
            <person name="Waits D.S."/>
            <person name="Santos S."/>
            <person name="Schrago C.G."/>
            <person name="Halanych K.M."/>
        </authorList>
    </citation>
    <scope>NUCLEOTIDE SEQUENCE</scope>
</reference>
<feature type="binding site" evidence="4">
    <location>
        <position position="74"/>
    </location>
    <ligand>
        <name>Fe cation</name>
        <dbReference type="ChEBI" id="CHEBI:24875"/>
        <label>2</label>
    </ligand>
</feature>
<dbReference type="EMBL" id="KY007362">
    <property type="protein sequence ID" value="AQV13660.1"/>
    <property type="molecule type" value="mRNA"/>
</dbReference>
<dbReference type="Gene3D" id="1.20.120.50">
    <property type="entry name" value="Hemerythrin-like"/>
    <property type="match status" value="1"/>
</dbReference>
<feature type="binding site" evidence="4">
    <location>
        <position position="26"/>
    </location>
    <ligand>
        <name>Fe cation</name>
        <dbReference type="ChEBI" id="CHEBI:24875"/>
        <label>1</label>
    </ligand>
</feature>
<dbReference type="NCBIfam" id="TIGR00058">
    <property type="entry name" value="Hemerythrin"/>
    <property type="match status" value="1"/>
</dbReference>
<feature type="binding site" evidence="4">
    <location>
        <position position="107"/>
    </location>
    <ligand>
        <name>Fe cation</name>
        <dbReference type="ChEBI" id="CHEBI:24875"/>
        <label>2</label>
    </ligand>
</feature>
<dbReference type="PANTHER" id="PTHR37164">
    <property type="entry name" value="BACTERIOHEMERYTHRIN"/>
    <property type="match status" value="1"/>
</dbReference>
<feature type="binding site" evidence="4">
    <location>
        <position position="59"/>
    </location>
    <ligand>
        <name>Fe cation</name>
        <dbReference type="ChEBI" id="CHEBI:24875"/>
        <label>1</label>
    </ligand>
</feature>
<evidence type="ECO:0000256" key="1">
    <source>
        <dbReference type="ARBA" id="ARBA00010587"/>
    </source>
</evidence>
<dbReference type="AlphaFoldDB" id="A0A1S6QCZ8"/>
<dbReference type="InterPro" id="IPR016131">
    <property type="entry name" value="Haemerythrin_Fe_BS"/>
</dbReference>
<dbReference type="PANTHER" id="PTHR37164:SF1">
    <property type="entry name" value="BACTERIOHEMERYTHRIN"/>
    <property type="match status" value="1"/>
</dbReference>
<dbReference type="Pfam" id="PF01814">
    <property type="entry name" value="Hemerythrin"/>
    <property type="match status" value="1"/>
</dbReference>
<dbReference type="PROSITE" id="PS00550">
    <property type="entry name" value="HEMERYTHRINS"/>
    <property type="match status" value="1"/>
</dbReference>
<feature type="binding site" evidence="4">
    <location>
        <position position="55"/>
    </location>
    <ligand>
        <name>Fe cation</name>
        <dbReference type="ChEBI" id="CHEBI:24875"/>
        <label>1</label>
    </ligand>
</feature>
<feature type="binding site" evidence="4">
    <location>
        <position position="78"/>
    </location>
    <ligand>
        <name>Fe cation</name>
        <dbReference type="ChEBI" id="CHEBI:24875"/>
        <label>2</label>
    </ligand>
</feature>
<dbReference type="InterPro" id="IPR012827">
    <property type="entry name" value="Hemerythrin_metal-bd"/>
</dbReference>
<dbReference type="PIRSF" id="PIRSF002033">
    <property type="entry name" value="Hemerythrin"/>
    <property type="match status" value="1"/>
</dbReference>
<dbReference type="InterPro" id="IPR002063">
    <property type="entry name" value="Haemerythrin"/>
</dbReference>
<sequence length="120" mass="13635">MGVEIPEPFKWDKSFEVFYTNLDEEHKGLFDGIFACCGDNNDANLASLLKRCIDHFATEEAMMDKNNYSEVVGHKAIHKKFIADLTAVAAPLNAEQVHWAKDWLVNHICTNDFKYKGKLG</sequence>
<feature type="binding site" evidence="4">
    <location>
        <position position="59"/>
    </location>
    <ligand>
        <name>Fe cation</name>
        <dbReference type="ChEBI" id="CHEBI:24875"/>
        <label>2</label>
    </ligand>
</feature>
<dbReference type="SUPFAM" id="SSF47188">
    <property type="entry name" value="Hemerythrin-like"/>
    <property type="match status" value="1"/>
</dbReference>
<comment type="similarity">
    <text evidence="1">Belongs to the hemerythrin family.</text>
</comment>
<dbReference type="GO" id="GO:0005506">
    <property type="term" value="F:iron ion binding"/>
    <property type="evidence" value="ECO:0007669"/>
    <property type="project" value="InterPro"/>
</dbReference>
<accession>A0A1S6QCZ8</accession>
<dbReference type="PRINTS" id="PR00186">
    <property type="entry name" value="HEMERYTHRIN"/>
</dbReference>
<dbReference type="InterPro" id="IPR050669">
    <property type="entry name" value="Hemerythrin"/>
</dbReference>
<proteinExistence type="evidence at transcript level"/>
<evidence type="ECO:0000259" key="5">
    <source>
        <dbReference type="Pfam" id="PF01814"/>
    </source>
</evidence>
<dbReference type="InterPro" id="IPR012312">
    <property type="entry name" value="Hemerythrin-like"/>
</dbReference>